<evidence type="ECO:0000256" key="1">
    <source>
        <dbReference type="ARBA" id="ARBA00004117"/>
    </source>
</evidence>
<feature type="compositionally biased region" description="Polar residues" evidence="10">
    <location>
        <begin position="304"/>
        <end position="318"/>
    </location>
</feature>
<dbReference type="Pfam" id="PF08345">
    <property type="entry name" value="YscJ_FliF_C"/>
    <property type="match status" value="1"/>
</dbReference>
<evidence type="ECO:0000259" key="13">
    <source>
        <dbReference type="Pfam" id="PF08345"/>
    </source>
</evidence>
<dbReference type="InterPro" id="IPR045851">
    <property type="entry name" value="AMP-bd_C_sf"/>
</dbReference>
<keyword evidence="14" id="KW-0969">Cilium</keyword>
<dbReference type="InterPro" id="IPR013556">
    <property type="entry name" value="Flag_M-ring_C"/>
</dbReference>
<dbReference type="Gene3D" id="3.30.300.30">
    <property type="match status" value="1"/>
</dbReference>
<keyword evidence="8 9" id="KW-0975">Bacterial flagellum</keyword>
<dbReference type="PIRSF" id="PIRSF004862">
    <property type="entry name" value="FliF"/>
    <property type="match status" value="1"/>
</dbReference>
<feature type="domain" description="Flagellar M-ring N-terminal" evidence="12">
    <location>
        <begin position="46"/>
        <end position="222"/>
    </location>
</feature>
<evidence type="ECO:0000313" key="14">
    <source>
        <dbReference type="EMBL" id="MBB6679418.1"/>
    </source>
</evidence>
<evidence type="ECO:0000256" key="4">
    <source>
        <dbReference type="ARBA" id="ARBA00022475"/>
    </source>
</evidence>
<keyword evidence="14" id="KW-0282">Flagellum</keyword>
<keyword evidence="15" id="KW-1185">Reference proteome</keyword>
<keyword evidence="5 11" id="KW-0812">Transmembrane</keyword>
<comment type="subcellular location">
    <subcellularLocation>
        <location evidence="1 9">Bacterial flagellum basal body</location>
    </subcellularLocation>
    <subcellularLocation>
        <location evidence="2">Cell membrane</location>
        <topology evidence="2">Multi-pass membrane protein</topology>
    </subcellularLocation>
</comment>
<keyword evidence="14" id="KW-0966">Cell projection</keyword>
<keyword evidence="6 11" id="KW-1133">Transmembrane helix</keyword>
<dbReference type="PANTHER" id="PTHR30046:SF0">
    <property type="entry name" value="FLAGELLAR M-RING PROTEIN"/>
    <property type="match status" value="1"/>
</dbReference>
<evidence type="ECO:0000256" key="3">
    <source>
        <dbReference type="ARBA" id="ARBA00007971"/>
    </source>
</evidence>
<feature type="region of interest" description="Disordered" evidence="10">
    <location>
        <begin position="292"/>
        <end position="350"/>
    </location>
</feature>
<dbReference type="EMBL" id="JACJVN010000081">
    <property type="protein sequence ID" value="MBB6679418.1"/>
    <property type="molecule type" value="Genomic_DNA"/>
</dbReference>
<comment type="similarity">
    <text evidence="3 9">Belongs to the FliF family.</text>
</comment>
<dbReference type="GO" id="GO:0009431">
    <property type="term" value="C:bacterial-type flagellum basal body, MS ring"/>
    <property type="evidence" value="ECO:0007669"/>
    <property type="project" value="InterPro"/>
</dbReference>
<evidence type="ECO:0000256" key="10">
    <source>
        <dbReference type="SAM" id="MobiDB-lite"/>
    </source>
</evidence>
<dbReference type="GO" id="GO:0005886">
    <property type="term" value="C:plasma membrane"/>
    <property type="evidence" value="ECO:0007669"/>
    <property type="project" value="UniProtKB-SubCell"/>
</dbReference>
<protein>
    <recommendedName>
        <fullName evidence="9">Flagellar M-ring protein</fullName>
    </recommendedName>
</protein>
<dbReference type="Pfam" id="PF01514">
    <property type="entry name" value="YscJ_FliF"/>
    <property type="match status" value="1"/>
</dbReference>
<keyword evidence="7 11" id="KW-0472">Membrane</keyword>
<feature type="domain" description="Flagellar M-ring C-terminal" evidence="13">
    <location>
        <begin position="261"/>
        <end position="393"/>
    </location>
</feature>
<dbReference type="AlphaFoldDB" id="A0A841TJL4"/>
<reference evidence="14 15" key="1">
    <citation type="submission" date="2020-08" db="EMBL/GenBank/DDBJ databases">
        <title>Cohnella phylogeny.</title>
        <authorList>
            <person name="Dunlap C."/>
        </authorList>
    </citation>
    <scope>NUCLEOTIDE SEQUENCE [LARGE SCALE GENOMIC DNA]</scope>
    <source>
        <strain evidence="14 15">DSM 103658</strain>
    </source>
</reference>
<comment type="function">
    <text evidence="9">The M ring may be actively involved in energy transduction.</text>
</comment>
<evidence type="ECO:0000256" key="8">
    <source>
        <dbReference type="ARBA" id="ARBA00023143"/>
    </source>
</evidence>
<feature type="transmembrane region" description="Helical" evidence="11">
    <location>
        <begin position="25"/>
        <end position="45"/>
    </location>
</feature>
<keyword evidence="4" id="KW-1003">Cell membrane</keyword>
<evidence type="ECO:0000256" key="11">
    <source>
        <dbReference type="SAM" id="Phobius"/>
    </source>
</evidence>
<dbReference type="NCBIfam" id="TIGR00206">
    <property type="entry name" value="fliF"/>
    <property type="match status" value="1"/>
</dbReference>
<sequence>MSEKLARTWEKLLGFWNQYSKTQKWVLASTAALLIVFIIILTYLFTRTEYELAFQELDTTDSQAIMQYLESSGIPYKLEAGGTSISVPKAQADKVRVAVGSQGLVQNGSLGFAELSSNSSTIGTTDQEFQVKYRNALNGEVQQLLLGLQGIQRAKVLVNLPQESVFLSEEDKEKASASVNLTFKPGFRPKQAEIDSYFNLVKTAVPNLSVEDITITSQNGQLSPSPEIGGAGGFNSNVLDQQFEIQSKFENDIKSKTEQFLASIVGMDNVVVSVMSSLNFDQKTQQEQIVMPLDNNDNKGAVTSEKTSAESYTGSDSSAGGVAGTGETDVTNYPSAGGGNESSSEKTDSEITYENGHVTTSTVFSPYQVKDLSISVAVDSEVMTDERQQEIQQKLVNDVRILLANSGQNLTDEQLANRVSVISQTFNTPADVAAGSNSSIYWMAGLGLLALALAGGGYAVYRRRKKAQQEEMAAEMAPKVEMPTIDIDSVSNDSQVRKQLESLAKRKPDEFVNLLRTWLVDE</sequence>
<evidence type="ECO:0000256" key="9">
    <source>
        <dbReference type="PIRNR" id="PIRNR004862"/>
    </source>
</evidence>
<evidence type="ECO:0000256" key="7">
    <source>
        <dbReference type="ARBA" id="ARBA00023136"/>
    </source>
</evidence>
<dbReference type="InterPro" id="IPR043427">
    <property type="entry name" value="YscJ/FliF"/>
</dbReference>
<dbReference type="InterPro" id="IPR000067">
    <property type="entry name" value="FlgMring_FliF"/>
</dbReference>
<dbReference type="Proteomes" id="UP000574133">
    <property type="component" value="Unassembled WGS sequence"/>
</dbReference>
<feature type="transmembrane region" description="Helical" evidence="11">
    <location>
        <begin position="440"/>
        <end position="461"/>
    </location>
</feature>
<accession>A0A841TJL4</accession>
<dbReference type="PRINTS" id="PR01009">
    <property type="entry name" value="FLGMRINGFLIF"/>
</dbReference>
<dbReference type="InterPro" id="IPR006182">
    <property type="entry name" value="FliF_N_dom"/>
</dbReference>
<comment type="caution">
    <text evidence="14">The sequence shown here is derived from an EMBL/GenBank/DDBJ whole genome shotgun (WGS) entry which is preliminary data.</text>
</comment>
<proteinExistence type="inferred from homology"/>
<organism evidence="14 15">
    <name type="scientific">Cohnella lubricantis</name>
    <dbReference type="NCBI Taxonomy" id="2163172"/>
    <lineage>
        <taxon>Bacteria</taxon>
        <taxon>Bacillati</taxon>
        <taxon>Bacillota</taxon>
        <taxon>Bacilli</taxon>
        <taxon>Bacillales</taxon>
        <taxon>Paenibacillaceae</taxon>
        <taxon>Cohnella</taxon>
    </lineage>
</organism>
<dbReference type="GO" id="GO:0071973">
    <property type="term" value="P:bacterial-type flagellum-dependent cell motility"/>
    <property type="evidence" value="ECO:0007669"/>
    <property type="project" value="InterPro"/>
</dbReference>
<name>A0A841TJL4_9BACL</name>
<dbReference type="RefSeq" id="WP_185180676.1">
    <property type="nucleotide sequence ID" value="NZ_CBCSEP010000013.1"/>
</dbReference>
<evidence type="ECO:0000313" key="15">
    <source>
        <dbReference type="Proteomes" id="UP000574133"/>
    </source>
</evidence>
<evidence type="ECO:0000256" key="2">
    <source>
        <dbReference type="ARBA" id="ARBA00004651"/>
    </source>
</evidence>
<evidence type="ECO:0000256" key="6">
    <source>
        <dbReference type="ARBA" id="ARBA00022989"/>
    </source>
</evidence>
<dbReference type="GO" id="GO:0003774">
    <property type="term" value="F:cytoskeletal motor activity"/>
    <property type="evidence" value="ECO:0007669"/>
    <property type="project" value="InterPro"/>
</dbReference>
<evidence type="ECO:0000256" key="5">
    <source>
        <dbReference type="ARBA" id="ARBA00022692"/>
    </source>
</evidence>
<dbReference type="PANTHER" id="PTHR30046">
    <property type="entry name" value="FLAGELLAR M-RING PROTEIN"/>
    <property type="match status" value="1"/>
</dbReference>
<gene>
    <name evidence="14" type="primary">fliF</name>
    <name evidence="14" type="ORF">H4Q31_19210</name>
</gene>
<evidence type="ECO:0000259" key="12">
    <source>
        <dbReference type="Pfam" id="PF01514"/>
    </source>
</evidence>